<dbReference type="Pfam" id="PF13520">
    <property type="entry name" value="AA_permease_2"/>
    <property type="match status" value="2"/>
</dbReference>
<feature type="transmembrane region" description="Helical" evidence="5">
    <location>
        <begin position="22"/>
        <end position="44"/>
    </location>
</feature>
<name>A0A9N9CCC2_9GLOM</name>
<dbReference type="PANTHER" id="PTHR11785">
    <property type="entry name" value="AMINO ACID TRANSPORTER"/>
    <property type="match status" value="1"/>
</dbReference>
<dbReference type="Proteomes" id="UP000789759">
    <property type="component" value="Unassembled WGS sequence"/>
</dbReference>
<evidence type="ECO:0000256" key="1">
    <source>
        <dbReference type="ARBA" id="ARBA00004141"/>
    </source>
</evidence>
<protein>
    <submittedName>
        <fullName evidence="6">10334_t:CDS:1</fullName>
    </submittedName>
</protein>
<comment type="subcellular location">
    <subcellularLocation>
        <location evidence="1">Membrane</location>
        <topology evidence="1">Multi-pass membrane protein</topology>
    </subcellularLocation>
</comment>
<feature type="transmembrane region" description="Helical" evidence="5">
    <location>
        <begin position="173"/>
        <end position="193"/>
    </location>
</feature>
<evidence type="ECO:0000313" key="7">
    <source>
        <dbReference type="Proteomes" id="UP000789759"/>
    </source>
</evidence>
<feature type="transmembrane region" description="Helical" evidence="5">
    <location>
        <begin position="56"/>
        <end position="77"/>
    </location>
</feature>
<keyword evidence="7" id="KW-1185">Reference proteome</keyword>
<feature type="transmembrane region" description="Helical" evidence="5">
    <location>
        <begin position="228"/>
        <end position="253"/>
    </location>
</feature>
<proteinExistence type="predicted"/>
<dbReference type="OrthoDB" id="5982228at2759"/>
<dbReference type="Gene3D" id="1.20.1740.10">
    <property type="entry name" value="Amino acid/polyamine transporter I"/>
    <property type="match status" value="1"/>
</dbReference>
<keyword evidence="2 5" id="KW-0812">Transmembrane</keyword>
<dbReference type="GO" id="GO:0016020">
    <property type="term" value="C:membrane"/>
    <property type="evidence" value="ECO:0007669"/>
    <property type="project" value="UniProtKB-SubCell"/>
</dbReference>
<dbReference type="InterPro" id="IPR002293">
    <property type="entry name" value="AA/rel_permease1"/>
</dbReference>
<feature type="transmembrane region" description="Helical" evidence="5">
    <location>
        <begin position="273"/>
        <end position="292"/>
    </location>
</feature>
<evidence type="ECO:0000256" key="5">
    <source>
        <dbReference type="SAM" id="Phobius"/>
    </source>
</evidence>
<evidence type="ECO:0000313" key="6">
    <source>
        <dbReference type="EMBL" id="CAG8596697.1"/>
    </source>
</evidence>
<dbReference type="EMBL" id="CAJVQA010004347">
    <property type="protein sequence ID" value="CAG8596697.1"/>
    <property type="molecule type" value="Genomic_DNA"/>
</dbReference>
<dbReference type="PANTHER" id="PTHR11785:SF512">
    <property type="entry name" value="SOBREMESA, ISOFORM B"/>
    <property type="match status" value="1"/>
</dbReference>
<accession>A0A9N9CCC2</accession>
<evidence type="ECO:0000256" key="3">
    <source>
        <dbReference type="ARBA" id="ARBA00022989"/>
    </source>
</evidence>
<reference evidence="6" key="1">
    <citation type="submission" date="2021-06" db="EMBL/GenBank/DDBJ databases">
        <authorList>
            <person name="Kallberg Y."/>
            <person name="Tangrot J."/>
            <person name="Rosling A."/>
        </authorList>
    </citation>
    <scope>NUCLEOTIDE SEQUENCE</scope>
    <source>
        <strain evidence="6">FL966</strain>
    </source>
</reference>
<keyword evidence="3 5" id="KW-1133">Transmembrane helix</keyword>
<organism evidence="6 7">
    <name type="scientific">Cetraspora pellucida</name>
    <dbReference type="NCBI Taxonomy" id="1433469"/>
    <lineage>
        <taxon>Eukaryota</taxon>
        <taxon>Fungi</taxon>
        <taxon>Fungi incertae sedis</taxon>
        <taxon>Mucoromycota</taxon>
        <taxon>Glomeromycotina</taxon>
        <taxon>Glomeromycetes</taxon>
        <taxon>Diversisporales</taxon>
        <taxon>Gigasporaceae</taxon>
        <taxon>Cetraspora</taxon>
    </lineage>
</organism>
<dbReference type="InterPro" id="IPR050598">
    <property type="entry name" value="AminoAcid_Transporter"/>
</dbReference>
<gene>
    <name evidence="6" type="ORF">CPELLU_LOCUS6796</name>
</gene>
<comment type="caution">
    <text evidence="6">The sequence shown here is derived from an EMBL/GenBank/DDBJ whole genome shotgun (WGS) entry which is preliminary data.</text>
</comment>
<evidence type="ECO:0000256" key="4">
    <source>
        <dbReference type="ARBA" id="ARBA00023136"/>
    </source>
</evidence>
<dbReference type="AlphaFoldDB" id="A0A9N9CCC2"/>
<evidence type="ECO:0000256" key="2">
    <source>
        <dbReference type="ARBA" id="ARBA00022692"/>
    </source>
</evidence>
<sequence>MDNETINPDNEISALSSSYIRLLGIFTGMGFSLNIIIGSGIFATPGDVWRLTGSPIIALMFFVLGGLISFLGCLIYAELGSMLPRGAGELRYLEEAYPNKKIIAHGFSIAMLTYQGANAFYSTINRNDTPVEQIGGYGDAMMKVLYAYEGWNNVNYLIDELESPRRNLKFSNIFSTITAIILYILINIAYVMVLNPNDATINSTGNASHVIAISFGDSLDKNIGKQLISAFIAISSFGAVSSMCFTGARIIVYSSLSGFIPEYFAKWSFLFNTPTRALFAQFIYCSTLIMLFPTGRESILNKTQYISKVLY</sequence>
<dbReference type="GO" id="GO:0015179">
    <property type="term" value="F:L-amino acid transmembrane transporter activity"/>
    <property type="evidence" value="ECO:0007669"/>
    <property type="project" value="TreeGrafter"/>
</dbReference>
<keyword evidence="4 5" id="KW-0472">Membrane</keyword>